<evidence type="ECO:0000313" key="3">
    <source>
        <dbReference type="Proteomes" id="UP000045706"/>
    </source>
</evidence>
<name>A0A0G4N056_VERLO</name>
<protein>
    <submittedName>
        <fullName evidence="2">Uncharacterized protein</fullName>
    </submittedName>
</protein>
<sequence>MASNGTTPHNGVGNVGSGGDSDHTPSQRYLSTRGEDTDFSFEEVVLKGLILHRFWTTGRYEKHEAHGAEAAFAGKVLPQEFVGLESKEKRVSEVAADWKQVRAVVTKQVEEELKGHSR</sequence>
<organism evidence="2 3">
    <name type="scientific">Verticillium longisporum</name>
    <name type="common">Verticillium dahliae var. longisporum</name>
    <dbReference type="NCBI Taxonomy" id="100787"/>
    <lineage>
        <taxon>Eukaryota</taxon>
        <taxon>Fungi</taxon>
        <taxon>Dikarya</taxon>
        <taxon>Ascomycota</taxon>
        <taxon>Pezizomycotina</taxon>
        <taxon>Sordariomycetes</taxon>
        <taxon>Hypocreomycetidae</taxon>
        <taxon>Glomerellales</taxon>
        <taxon>Plectosphaerellaceae</taxon>
        <taxon>Verticillium</taxon>
    </lineage>
</organism>
<evidence type="ECO:0000313" key="2">
    <source>
        <dbReference type="EMBL" id="CRK39759.1"/>
    </source>
</evidence>
<dbReference type="Proteomes" id="UP000045706">
    <property type="component" value="Unassembled WGS sequence"/>
</dbReference>
<gene>
    <name evidence="2" type="ORF">BN1723_004659</name>
</gene>
<proteinExistence type="predicted"/>
<dbReference type="AlphaFoldDB" id="A0A0G4N056"/>
<evidence type="ECO:0000256" key="1">
    <source>
        <dbReference type="SAM" id="MobiDB-lite"/>
    </source>
</evidence>
<dbReference type="EMBL" id="CVQI01031830">
    <property type="protein sequence ID" value="CRK39759.1"/>
    <property type="molecule type" value="Genomic_DNA"/>
</dbReference>
<accession>A0A0G4N056</accession>
<reference evidence="3" key="1">
    <citation type="submission" date="2015-05" db="EMBL/GenBank/DDBJ databases">
        <authorList>
            <person name="Fogelqvist Johan"/>
        </authorList>
    </citation>
    <scope>NUCLEOTIDE SEQUENCE [LARGE SCALE GENOMIC DNA]</scope>
</reference>
<feature type="region of interest" description="Disordered" evidence="1">
    <location>
        <begin position="1"/>
        <end position="34"/>
    </location>
</feature>